<accession>A0A0F8ZYR2</accession>
<evidence type="ECO:0000313" key="1">
    <source>
        <dbReference type="EMBL" id="KKK98993.1"/>
    </source>
</evidence>
<organism evidence="1">
    <name type="scientific">marine sediment metagenome</name>
    <dbReference type="NCBI Taxonomy" id="412755"/>
    <lineage>
        <taxon>unclassified sequences</taxon>
        <taxon>metagenomes</taxon>
        <taxon>ecological metagenomes</taxon>
    </lineage>
</organism>
<proteinExistence type="predicted"/>
<comment type="caution">
    <text evidence="1">The sequence shown here is derived from an EMBL/GenBank/DDBJ whole genome shotgun (WGS) entry which is preliminary data.</text>
</comment>
<feature type="non-terminal residue" evidence="1">
    <location>
        <position position="1"/>
    </location>
</feature>
<reference evidence="1" key="1">
    <citation type="journal article" date="2015" name="Nature">
        <title>Complex archaea that bridge the gap between prokaryotes and eukaryotes.</title>
        <authorList>
            <person name="Spang A."/>
            <person name="Saw J.H."/>
            <person name="Jorgensen S.L."/>
            <person name="Zaremba-Niedzwiedzka K."/>
            <person name="Martijn J."/>
            <person name="Lind A.E."/>
            <person name="van Eijk R."/>
            <person name="Schleper C."/>
            <person name="Guy L."/>
            <person name="Ettema T.J."/>
        </authorList>
    </citation>
    <scope>NUCLEOTIDE SEQUENCE</scope>
</reference>
<name>A0A0F8ZYR2_9ZZZZ</name>
<sequence length="70" mass="7854">AHPFVTNDKNGKDVFAGDKAKFYSGVKLSGRKEIKIGTVIYEDCQFKIDNFPLSIATKFLDIELIEDKGE</sequence>
<dbReference type="EMBL" id="LAZR01045383">
    <property type="protein sequence ID" value="KKK98993.1"/>
    <property type="molecule type" value="Genomic_DNA"/>
</dbReference>
<dbReference type="AlphaFoldDB" id="A0A0F8ZYR2"/>
<protein>
    <submittedName>
        <fullName evidence="1">Uncharacterized protein</fullName>
    </submittedName>
</protein>
<dbReference type="SUPFAM" id="SSF159006">
    <property type="entry name" value="YopX-like"/>
    <property type="match status" value="1"/>
</dbReference>
<gene>
    <name evidence="1" type="ORF">LCGC14_2637240</name>
</gene>